<evidence type="ECO:0000256" key="6">
    <source>
        <dbReference type="SAM" id="Coils"/>
    </source>
</evidence>
<dbReference type="RefSeq" id="XP_030963266.1">
    <property type="nucleotide sequence ID" value="XM_031107406.1"/>
</dbReference>
<feature type="domain" description="NB-ARC" evidence="7">
    <location>
        <begin position="176"/>
        <end position="346"/>
    </location>
</feature>
<keyword evidence="12" id="KW-1185">Reference proteome</keyword>
<dbReference type="PANTHER" id="PTHR36766:SF51">
    <property type="entry name" value="DISEASE RESISTANCE RPP13-LIKE PROTEIN 1"/>
    <property type="match status" value="1"/>
</dbReference>
<dbReference type="GO" id="GO:0051707">
    <property type="term" value="P:response to other organism"/>
    <property type="evidence" value="ECO:0007669"/>
    <property type="project" value="UniProtKB-ARBA"/>
</dbReference>
<dbReference type="SUPFAM" id="SSF52058">
    <property type="entry name" value="L domain-like"/>
    <property type="match status" value="2"/>
</dbReference>
<dbReference type="InterPro" id="IPR036388">
    <property type="entry name" value="WH-like_DNA-bd_sf"/>
</dbReference>
<keyword evidence="5" id="KW-0067">ATP-binding</keyword>
<dbReference type="Pfam" id="PF00931">
    <property type="entry name" value="NB-ARC"/>
    <property type="match status" value="1"/>
</dbReference>
<sequence>MAGALVGGAVLSAFLQVAFDRAASREVLDYLNGRKLIDRLVQKLKLELMSAGAVLNDAEEKQITDPAVKKWLDELKDAVYVADDLLDEIAYEAMRCKLEAESTSTSKVMGFLSTTFVNSFDKRIQSELENILEQLESITKQKDVLRLEKVAAAAEVPSRPLTTSCPEEYGVFGRDKDMEAIFDMFQSHDASVNGICVVPIVGMGGVGKTTLARLIYNDKRVEESFDIKAWVCVSENYDYFRIAKTIFEEVTSSACDIQTMNLLQNKIREKFKEKKVFLVLDDVWNENYDDWVELLKVFKCGALEIKIIVTTRSTIVASKVGTLSYILNELSIEECWSIFEKHAFKNGSSGEFPVLEEIGRKIVQKCRGLPLAAKALGGLLRFEENPREWTKILKSDIWNLPKGNINILPALRLSYHYLPPHLKRCFAYCSILPKDYEFKKEELVLLWMAEDLLQQYEGNGMMEEIGEQYFDDLVSRSFFQRSSSKRSCFVMHDLVNDLAIFISGEFCFKLENNESCVITRKTRHLSYVRTEYDTSKKFKVSYKDKDLRTFLGLDLSEPQWLLNRISTMMVDDLLLTFKCLRVLSFSTYRSMRELPNSICNLKHLRYLNLSYTSIKWLPNSLCTLYNLQTLLLFKCESLIELPSKMWRLVNLHHLDLVGTKLKEMPLHMGKLGNLVKLTTFVVGKHSGSSIKELGELHHLSGALSILNLQNVHHARDAREVNLKDKQYLSELVFQCGFDNENSEKERHVLEQLCPHSKLESLTIADYGGTKFPNWLEDCSFSNMVSIRLANCKYCSSLPSLGHLPVLKKLYIQGFHFVLRVDREFYGDSSSTIKPFKSLEVLSFKDMPEWQEWFLFESEHEDGVEVFSTLKELCIIECPKLSGGLPSQLPSLIKLQIVECQQLVASVPRAPTLNSLKLSDCDKVVLKELPPKLDDLFIRGGRIFLQSFAELMTCLPVPGSGIPTTLKSLEIEGPFQTTTGHYYPSLESLNIWDDSDSLWSFPLESYPKLKSLTVWESKNLESLFVSEESYRDLSSLTRLGIYSSPNFVSFFSGGICAPNLTSISIYNCNKLKSLPENMRTLLPSLEGLAVGECPELESFPEGGLPLNLVTLGVSYCDKLFSRGLQDLHSLRQIWIKGDNCKEMESFPEEALLPPTLTNIYIFSFPKLKSLKGFQHLTSLKELCISDCDNLQYLPEEGFPTSLKSLHIHGCPELQYLPEDRFPTTLSSLSIDLCPLLKQRCEREKGEEWPKIAHIPNIVIDGELIE</sequence>
<dbReference type="RefSeq" id="XP_030963271.1">
    <property type="nucleotide sequence ID" value="XM_031107411.1"/>
</dbReference>
<dbReference type="SUPFAM" id="SSF52540">
    <property type="entry name" value="P-loop containing nucleoside triphosphate hydrolases"/>
    <property type="match status" value="1"/>
</dbReference>
<dbReference type="PANTHER" id="PTHR36766">
    <property type="entry name" value="PLANT BROAD-SPECTRUM MILDEW RESISTANCE PROTEIN RPW8"/>
    <property type="match status" value="1"/>
</dbReference>
<dbReference type="RefSeq" id="XP_030963269.1">
    <property type="nucleotide sequence ID" value="XM_031107409.1"/>
</dbReference>
<evidence type="ECO:0000256" key="2">
    <source>
        <dbReference type="ARBA" id="ARBA00022737"/>
    </source>
</evidence>
<dbReference type="Pfam" id="PF18052">
    <property type="entry name" value="Rx_N"/>
    <property type="match status" value="1"/>
</dbReference>
<evidence type="ECO:0000256" key="4">
    <source>
        <dbReference type="ARBA" id="ARBA00022821"/>
    </source>
</evidence>
<dbReference type="GO" id="GO:0006952">
    <property type="term" value="P:defense response"/>
    <property type="evidence" value="ECO:0007669"/>
    <property type="project" value="UniProtKB-KW"/>
</dbReference>
<dbReference type="GO" id="GO:0043531">
    <property type="term" value="F:ADP binding"/>
    <property type="evidence" value="ECO:0007669"/>
    <property type="project" value="InterPro"/>
</dbReference>
<feature type="domain" description="Disease resistance N-terminal" evidence="8">
    <location>
        <begin position="10"/>
        <end position="102"/>
    </location>
</feature>
<evidence type="ECO:0000259" key="9">
    <source>
        <dbReference type="Pfam" id="PF23559"/>
    </source>
</evidence>
<dbReference type="AlphaFoldDB" id="A0A7N2LC22"/>
<name>A0A7N2LC22_QUELO</name>
<dbReference type="Pfam" id="PF25019">
    <property type="entry name" value="LRR_R13L1-DRL21"/>
    <property type="match status" value="1"/>
</dbReference>
<dbReference type="RefSeq" id="XP_030963270.1">
    <property type="nucleotide sequence ID" value="XM_031107410.1"/>
</dbReference>
<evidence type="ECO:0000313" key="11">
    <source>
        <dbReference type="EnsemblPlants" id="QL04p014619:mrna:CDS:1"/>
    </source>
</evidence>
<keyword evidence="2" id="KW-0677">Repeat</keyword>
<dbReference type="InterPro" id="IPR002182">
    <property type="entry name" value="NB-ARC"/>
</dbReference>
<dbReference type="Proteomes" id="UP000594261">
    <property type="component" value="Chromosome 4"/>
</dbReference>
<dbReference type="Pfam" id="PF23559">
    <property type="entry name" value="WHD_DRP"/>
    <property type="match status" value="1"/>
</dbReference>
<dbReference type="EMBL" id="LRBV02000004">
    <property type="status" value="NOT_ANNOTATED_CDS"/>
    <property type="molecule type" value="Genomic_DNA"/>
</dbReference>
<dbReference type="GO" id="GO:0005524">
    <property type="term" value="F:ATP binding"/>
    <property type="evidence" value="ECO:0007669"/>
    <property type="project" value="UniProtKB-KW"/>
</dbReference>
<keyword evidence="4" id="KW-0611">Plant defense</keyword>
<evidence type="ECO:0000259" key="10">
    <source>
        <dbReference type="Pfam" id="PF25019"/>
    </source>
</evidence>
<reference evidence="11 12" key="1">
    <citation type="journal article" date="2016" name="G3 (Bethesda)">
        <title>First Draft Assembly and Annotation of the Genome of a California Endemic Oak Quercus lobata Nee (Fagaceae).</title>
        <authorList>
            <person name="Sork V.L."/>
            <person name="Fitz-Gibbon S.T."/>
            <person name="Puiu D."/>
            <person name="Crepeau M."/>
            <person name="Gugger P.F."/>
            <person name="Sherman R."/>
            <person name="Stevens K."/>
            <person name="Langley C.H."/>
            <person name="Pellegrini M."/>
            <person name="Salzberg S.L."/>
        </authorList>
    </citation>
    <scope>NUCLEOTIDE SEQUENCE [LARGE SCALE GENOMIC DNA]</scope>
    <source>
        <strain evidence="11 12">cv. SW786</strain>
    </source>
</reference>
<dbReference type="FunFam" id="1.10.10.10:FF:000322">
    <property type="entry name" value="Probable disease resistance protein At1g63360"/>
    <property type="match status" value="1"/>
</dbReference>
<dbReference type="InterPro" id="IPR041118">
    <property type="entry name" value="Rx_N"/>
</dbReference>
<proteinExistence type="predicted"/>
<evidence type="ECO:0000259" key="8">
    <source>
        <dbReference type="Pfam" id="PF18052"/>
    </source>
</evidence>
<dbReference type="OrthoDB" id="1896560at2759"/>
<evidence type="ECO:0000259" key="7">
    <source>
        <dbReference type="Pfam" id="PF00931"/>
    </source>
</evidence>
<evidence type="ECO:0000313" key="12">
    <source>
        <dbReference type="Proteomes" id="UP000594261"/>
    </source>
</evidence>
<dbReference type="InParanoid" id="A0A7N2LC22"/>
<dbReference type="OMA" id="HWDSISH"/>
<dbReference type="InterPro" id="IPR058922">
    <property type="entry name" value="WHD_DRP"/>
</dbReference>
<dbReference type="InterPro" id="IPR042197">
    <property type="entry name" value="Apaf_helical"/>
</dbReference>
<evidence type="ECO:0000256" key="5">
    <source>
        <dbReference type="ARBA" id="ARBA00022840"/>
    </source>
</evidence>
<keyword evidence="6" id="KW-0175">Coiled coil</keyword>
<feature type="domain" description="Disease resistance protein winged helix" evidence="9">
    <location>
        <begin position="431"/>
        <end position="499"/>
    </location>
</feature>
<accession>A0A7N2LC22</accession>
<feature type="coiled-coil region" evidence="6">
    <location>
        <begin position="121"/>
        <end position="148"/>
    </location>
</feature>
<keyword evidence="1" id="KW-0433">Leucine-rich repeat</keyword>
<dbReference type="InterPro" id="IPR027417">
    <property type="entry name" value="P-loop_NTPase"/>
</dbReference>
<dbReference type="Gene3D" id="3.80.10.10">
    <property type="entry name" value="Ribonuclease Inhibitor"/>
    <property type="match status" value="3"/>
</dbReference>
<dbReference type="PRINTS" id="PR00364">
    <property type="entry name" value="DISEASERSIST"/>
</dbReference>
<dbReference type="RefSeq" id="XP_030963272.1">
    <property type="nucleotide sequence ID" value="XM_031107412.1"/>
</dbReference>
<dbReference type="Gene3D" id="1.10.10.10">
    <property type="entry name" value="Winged helix-like DNA-binding domain superfamily/Winged helix DNA-binding domain"/>
    <property type="match status" value="1"/>
</dbReference>
<dbReference type="Gene3D" id="3.40.50.300">
    <property type="entry name" value="P-loop containing nucleotide triphosphate hydrolases"/>
    <property type="match status" value="1"/>
</dbReference>
<dbReference type="InterPro" id="IPR032675">
    <property type="entry name" value="LRR_dom_sf"/>
</dbReference>
<reference evidence="11" key="2">
    <citation type="submission" date="2021-01" db="UniProtKB">
        <authorList>
            <consortium name="EnsemblPlants"/>
        </authorList>
    </citation>
    <scope>IDENTIFICATION</scope>
</reference>
<organism evidence="11 12">
    <name type="scientific">Quercus lobata</name>
    <name type="common">Valley oak</name>
    <dbReference type="NCBI Taxonomy" id="97700"/>
    <lineage>
        <taxon>Eukaryota</taxon>
        <taxon>Viridiplantae</taxon>
        <taxon>Streptophyta</taxon>
        <taxon>Embryophyta</taxon>
        <taxon>Tracheophyta</taxon>
        <taxon>Spermatophyta</taxon>
        <taxon>Magnoliopsida</taxon>
        <taxon>eudicotyledons</taxon>
        <taxon>Gunneridae</taxon>
        <taxon>Pentapetalae</taxon>
        <taxon>rosids</taxon>
        <taxon>fabids</taxon>
        <taxon>Fagales</taxon>
        <taxon>Fagaceae</taxon>
        <taxon>Quercus</taxon>
    </lineage>
</organism>
<dbReference type="EnsemblPlants" id="QL04p014619:mrna">
    <property type="protein sequence ID" value="QL04p014619:mrna:CDS:1"/>
    <property type="gene ID" value="QL04p014619"/>
</dbReference>
<dbReference type="Gene3D" id="1.20.5.4130">
    <property type="match status" value="1"/>
</dbReference>
<dbReference type="InterPro" id="IPR056789">
    <property type="entry name" value="LRR_R13L1-DRL21"/>
</dbReference>
<evidence type="ECO:0000256" key="3">
    <source>
        <dbReference type="ARBA" id="ARBA00022741"/>
    </source>
</evidence>
<protein>
    <recommendedName>
        <fullName evidence="13">Disease resistance RPP13-like protein 1</fullName>
    </recommendedName>
</protein>
<evidence type="ECO:0000256" key="1">
    <source>
        <dbReference type="ARBA" id="ARBA00022614"/>
    </source>
</evidence>
<dbReference type="FunFam" id="3.40.50.300:FF:001091">
    <property type="entry name" value="Probable disease resistance protein At1g61300"/>
    <property type="match status" value="1"/>
</dbReference>
<feature type="domain" description="R13L1/DRL21-like LRR repeat region" evidence="10">
    <location>
        <begin position="690"/>
        <end position="813"/>
    </location>
</feature>
<dbReference type="Gene3D" id="1.10.8.430">
    <property type="entry name" value="Helical domain of apoptotic protease-activating factors"/>
    <property type="match status" value="1"/>
</dbReference>
<dbReference type="KEGG" id="qlo:115984375"/>
<gene>
    <name evidence="11" type="primary">LOC115984375</name>
</gene>
<dbReference type="GeneID" id="115984375"/>
<dbReference type="RefSeq" id="XP_030963268.1">
    <property type="nucleotide sequence ID" value="XM_031107408.1"/>
</dbReference>
<evidence type="ECO:0008006" key="13">
    <source>
        <dbReference type="Google" id="ProtNLM"/>
    </source>
</evidence>
<dbReference type="Gramene" id="QL04p014619:mrna">
    <property type="protein sequence ID" value="QL04p014619:mrna:CDS:1"/>
    <property type="gene ID" value="QL04p014619"/>
</dbReference>
<dbReference type="RefSeq" id="XP_030963267.1">
    <property type="nucleotide sequence ID" value="XM_031107407.1"/>
</dbReference>
<keyword evidence="3" id="KW-0547">Nucleotide-binding</keyword>